<name>A0A3S2UXL7_9SPHN</name>
<dbReference type="OrthoDB" id="9801785at2"/>
<keyword evidence="3" id="KW-1185">Reference proteome</keyword>
<dbReference type="Proteomes" id="UP000282837">
    <property type="component" value="Unassembled WGS sequence"/>
</dbReference>
<dbReference type="Gene3D" id="3.40.50.720">
    <property type="entry name" value="NAD(P)-binding Rossmann-like Domain"/>
    <property type="match status" value="1"/>
</dbReference>
<feature type="domain" description="NAD-dependent epimerase/dehydratase" evidence="1">
    <location>
        <begin position="7"/>
        <end position="174"/>
    </location>
</feature>
<dbReference type="Pfam" id="PF01370">
    <property type="entry name" value="Epimerase"/>
    <property type="match status" value="1"/>
</dbReference>
<sequence length="250" mass="27731">MILAPYSHIVWFAGHSSVTSAINDPYGALYNNCLNLVRLREKAPEHARLIYASSASLYSTAQHDVASELPLARESDPLYANLNAYDMSKFVFDYIAKGFLKNFSGLRLGTVSGWSPNLRRELLFNAMNLSAQEKGKVMVANPQASRSILFLDDLFEAVWACIRLRKLKDGFYNLASATATVGEFGQAIASHYGAQLEWMPPSLTYSFRLDTAKAQEELGITFRGDLDQRCQQFLSQLQAAQPASSQSLVA</sequence>
<proteinExistence type="predicted"/>
<dbReference type="InterPro" id="IPR036291">
    <property type="entry name" value="NAD(P)-bd_dom_sf"/>
</dbReference>
<protein>
    <submittedName>
        <fullName evidence="2">NAD-dependent epimerase/dehydratase family protein</fullName>
    </submittedName>
</protein>
<dbReference type="EMBL" id="SACO01000001">
    <property type="protein sequence ID" value="RVU07801.1"/>
    <property type="molecule type" value="Genomic_DNA"/>
</dbReference>
<evidence type="ECO:0000313" key="3">
    <source>
        <dbReference type="Proteomes" id="UP000282837"/>
    </source>
</evidence>
<evidence type="ECO:0000313" key="2">
    <source>
        <dbReference type="EMBL" id="RVU07801.1"/>
    </source>
</evidence>
<comment type="caution">
    <text evidence="2">The sequence shown here is derived from an EMBL/GenBank/DDBJ whole genome shotgun (WGS) entry which is preliminary data.</text>
</comment>
<organism evidence="2 3">
    <name type="scientific">Novosphingobium umbonatum</name>
    <dbReference type="NCBI Taxonomy" id="1908524"/>
    <lineage>
        <taxon>Bacteria</taxon>
        <taxon>Pseudomonadati</taxon>
        <taxon>Pseudomonadota</taxon>
        <taxon>Alphaproteobacteria</taxon>
        <taxon>Sphingomonadales</taxon>
        <taxon>Sphingomonadaceae</taxon>
        <taxon>Novosphingobium</taxon>
    </lineage>
</organism>
<dbReference type="AlphaFoldDB" id="A0A3S2UXL7"/>
<gene>
    <name evidence="2" type="ORF">EOE18_01605</name>
</gene>
<accession>A0A3S2UXL7</accession>
<dbReference type="SUPFAM" id="SSF51735">
    <property type="entry name" value="NAD(P)-binding Rossmann-fold domains"/>
    <property type="match status" value="1"/>
</dbReference>
<reference evidence="2 3" key="1">
    <citation type="submission" date="2019-01" db="EMBL/GenBank/DDBJ databases">
        <authorList>
            <person name="Chen W.-M."/>
        </authorList>
    </citation>
    <scope>NUCLEOTIDE SEQUENCE [LARGE SCALE GENOMIC DNA]</scope>
    <source>
        <strain evidence="2 3">FSY-9</strain>
    </source>
</reference>
<dbReference type="RefSeq" id="WP_127705493.1">
    <property type="nucleotide sequence ID" value="NZ_SACO01000001.1"/>
</dbReference>
<dbReference type="InterPro" id="IPR001509">
    <property type="entry name" value="Epimerase_deHydtase"/>
</dbReference>
<evidence type="ECO:0000259" key="1">
    <source>
        <dbReference type="Pfam" id="PF01370"/>
    </source>
</evidence>